<dbReference type="EMBL" id="JABWAB010000001">
    <property type="protein sequence ID" value="KAF6059592.1"/>
    <property type="molecule type" value="Genomic_DNA"/>
</dbReference>
<dbReference type="SMART" id="SM00049">
    <property type="entry name" value="DEP"/>
    <property type="match status" value="1"/>
</dbReference>
<dbReference type="CDD" id="cd00160">
    <property type="entry name" value="RhoGEF"/>
    <property type="match status" value="1"/>
</dbReference>
<organism evidence="6 7">
    <name type="scientific">Candida parapsilosis</name>
    <name type="common">Yeast</name>
    <dbReference type="NCBI Taxonomy" id="5480"/>
    <lineage>
        <taxon>Eukaryota</taxon>
        <taxon>Fungi</taxon>
        <taxon>Dikarya</taxon>
        <taxon>Ascomycota</taxon>
        <taxon>Saccharomycotina</taxon>
        <taxon>Pichiomycetes</taxon>
        <taxon>Debaryomycetaceae</taxon>
        <taxon>Candida/Lodderomyces clade</taxon>
        <taxon>Candida</taxon>
    </lineage>
</organism>
<evidence type="ECO:0000259" key="5">
    <source>
        <dbReference type="PROSITE" id="PS50219"/>
    </source>
</evidence>
<dbReference type="InterPro" id="IPR000219">
    <property type="entry name" value="DH_dom"/>
</dbReference>
<feature type="compositionally biased region" description="Low complexity" evidence="3">
    <location>
        <begin position="64"/>
        <end position="78"/>
    </location>
</feature>
<evidence type="ECO:0000256" key="1">
    <source>
        <dbReference type="ARBA" id="ARBA00022553"/>
    </source>
</evidence>
<feature type="region of interest" description="Disordered" evidence="3">
    <location>
        <begin position="153"/>
        <end position="420"/>
    </location>
</feature>
<keyword evidence="1" id="KW-0597">Phosphoprotein</keyword>
<dbReference type="Gene3D" id="1.10.10.10">
    <property type="entry name" value="Winged helix-like DNA-binding domain superfamily/Winged helix DNA-binding domain"/>
    <property type="match status" value="1"/>
</dbReference>
<dbReference type="InterPro" id="IPR035899">
    <property type="entry name" value="DBL_dom_sf"/>
</dbReference>
<dbReference type="SUPFAM" id="SSF48065">
    <property type="entry name" value="DBL homology domain (DH-domain)"/>
    <property type="match status" value="1"/>
</dbReference>
<comment type="caution">
    <text evidence="6">The sequence shown here is derived from an EMBL/GenBank/DDBJ whole genome shotgun (WGS) entry which is preliminary data.</text>
</comment>
<evidence type="ECO:0000259" key="4">
    <source>
        <dbReference type="PROSITE" id="PS50010"/>
    </source>
</evidence>
<feature type="compositionally biased region" description="Low complexity" evidence="3">
    <location>
        <begin position="366"/>
        <end position="384"/>
    </location>
</feature>
<evidence type="ECO:0000256" key="3">
    <source>
        <dbReference type="SAM" id="MobiDB-lite"/>
    </source>
</evidence>
<feature type="domain" description="DH" evidence="4">
    <location>
        <begin position="735"/>
        <end position="925"/>
    </location>
</feature>
<proteinExistence type="predicted"/>
<feature type="compositionally biased region" description="Low complexity" evidence="3">
    <location>
        <begin position="153"/>
        <end position="164"/>
    </location>
</feature>
<dbReference type="SMART" id="SM00036">
    <property type="entry name" value="CNH"/>
    <property type="match status" value="1"/>
</dbReference>
<dbReference type="InterPro" id="IPR000591">
    <property type="entry name" value="DEP_dom"/>
</dbReference>
<dbReference type="SMART" id="SM00325">
    <property type="entry name" value="RhoGEF"/>
    <property type="match status" value="1"/>
</dbReference>
<feature type="compositionally biased region" description="Low complexity" evidence="3">
    <location>
        <begin position="441"/>
        <end position="450"/>
    </location>
</feature>
<dbReference type="InterPro" id="IPR041675">
    <property type="entry name" value="PH_5"/>
</dbReference>
<feature type="compositionally biased region" description="Basic and acidic residues" evidence="3">
    <location>
        <begin position="173"/>
        <end position="186"/>
    </location>
</feature>
<feature type="domain" description="CNH" evidence="5">
    <location>
        <begin position="1121"/>
        <end position="1414"/>
    </location>
</feature>
<dbReference type="SUPFAM" id="SSF46785">
    <property type="entry name" value="Winged helix' DNA-binding domain"/>
    <property type="match status" value="1"/>
</dbReference>
<feature type="compositionally biased region" description="Basic residues" evidence="3">
    <location>
        <begin position="385"/>
        <end position="395"/>
    </location>
</feature>
<feature type="compositionally biased region" description="Low complexity" evidence="3">
    <location>
        <begin position="36"/>
        <end position="50"/>
    </location>
</feature>
<dbReference type="Pfam" id="PF15405">
    <property type="entry name" value="PH_5"/>
    <property type="match status" value="1"/>
</dbReference>
<feature type="region of interest" description="Disordered" evidence="3">
    <location>
        <begin position="22"/>
        <end position="130"/>
    </location>
</feature>
<accession>A0A8X7NSI4</accession>
<dbReference type="InterPro" id="IPR052233">
    <property type="entry name" value="Rho-type_GEFs"/>
</dbReference>
<dbReference type="InterPro" id="IPR036388">
    <property type="entry name" value="WH-like_DNA-bd_sf"/>
</dbReference>
<dbReference type="Pfam" id="PF00621">
    <property type="entry name" value="RhoGEF"/>
    <property type="match status" value="1"/>
</dbReference>
<name>A0A8X7NSI4_CANPA</name>
<sequence>MVNAVNLPAHLVPQAFMNQQEDHNHNDYSNQVETEPQLQPQYHHSSSQSPQKRHGAHQPPFPYQQQQQQQQQQLNLHNSPHKSSQHPSHTHTHQQYPNQSTPDFQSVPGGSLRQSPQKRDPHQQYQQSRSYSYSAINQNKGGAAAVTAPYYSTGASSGGSSLPSNQNYPPLEPMRRHESWNVRDGQRSTLDPYGSGGGPVLSNPPQNDQSAMHPQPYISGQGNGNQSYNQNFDQMTGGAPLNVYGPPVPGESTRQNSQYASLSNRSASSLTYEGNFQSQGNSKGSTNVPYPTDNQQLQGYPPLHPTIHEQTEQFTPVHKVRKAPSTNLPPIQTDQVLNNVDNRRIVSSPHSQYPPRQLNQDARTKSLSSSSSRFKSAQQLQHNQQHNHHHHHHHQHDQLTNSRPLSGDKGGSSTSLHHTFSLSSKSRSFSSISKFSSSLSTKKFNSSSSLGKADRASNASSKTMVPVHTGPKAVVYPAILSEVAKVFKEAIILTINTKDGLEYHDTFTGKMAVDILCRIIRTNDRNLALLLGRTLDAQKFFHDVTYNHRLRDSVHEVYAFSHVYNDVDFYNEDGSISNGNNSNAPSKHGSFSDSLQLQQAIHDNFLTQQLPQHVSQPSSAEYMNSGPSVNNRLSGSNHASGAGKKLTASQQTGVNGVFTILTDCYSPTCSRNHLCYSIACPRRLEQQARLNMKPQGGLKRAVSRLSLHDQEENETLWHKTVPQSVLDKLDKHEKTRQELIYEFIYTERDYVKDLEFMTDFYIMPLRNPANNIIPEHQREIFIQTVFGGVGDLLRLGKGFSEALTKRQQQQKPVVETIGDVFLDHVGGFEPFIRYSGNKVFATFEHERQQQVNVKYARFLDAIEKKPESRRQDLSSFLIKGVQRPARYQLLLAGILKHTKPESPDYKYLVKAKEEIEALLVKINVQTGESTDRHKIMVLHRLLGKQTLENKFNFKLSYNNRILYQVTLNRKRDNEKIDLYLFEHALLLVKHKIQNKREQHKVFEKPILLPLLFVNSGFEVPTSRTLMNFRYNVSLVSDTNLKNQRTESSNYIGNTLSSNNTNKFQLNFLGLGRNQVHASLFAEDSTIQSQVLQQIAQQQRKLIDANDLFSMSKYETRRFTGNNKINCAVPCYGGKKLLYGTDSGVWVSTVRSISATSNEKICSDPTLVISKPYVTQIEVLVEYSKLLVLSDKALYEFDLTCTDSLDHVKNTKSGKLIMTHISFFKFGVCDGRLLIIGAKTGSQHSICIFEPINPFDPKQKNRNKNKIEIQEIPFTSDPISISYMKSKLCIGCTKGFEILSLQSGNKEPILDEADPSLDFATQRESVTPLAIHRLGKDFLLCYSEFVFLINKNGWRTNHDWGIFWEGTPQNVALFFPYLLSFEPGFIEIRDLHTTNLVRALVGENIRFLHSNEHEAMFACEEKGYDIIISIDFLNLKPKSPN</sequence>
<dbReference type="InterPro" id="IPR036390">
    <property type="entry name" value="WH_DNA-bd_sf"/>
</dbReference>
<evidence type="ECO:0000256" key="2">
    <source>
        <dbReference type="ARBA" id="ARBA00022658"/>
    </source>
</evidence>
<dbReference type="GO" id="GO:0005085">
    <property type="term" value="F:guanyl-nucleotide exchange factor activity"/>
    <property type="evidence" value="ECO:0007669"/>
    <property type="project" value="UniProtKB-KW"/>
</dbReference>
<feature type="compositionally biased region" description="Polar residues" evidence="3">
    <location>
        <begin position="252"/>
        <end position="298"/>
    </location>
</feature>
<dbReference type="PROSITE" id="PS50010">
    <property type="entry name" value="DH_2"/>
    <property type="match status" value="1"/>
</dbReference>
<evidence type="ECO:0000313" key="6">
    <source>
        <dbReference type="EMBL" id="KAF6059592.1"/>
    </source>
</evidence>
<dbReference type="InterPro" id="IPR001180">
    <property type="entry name" value="CNH_dom"/>
</dbReference>
<feature type="region of interest" description="Disordered" evidence="3">
    <location>
        <begin position="617"/>
        <end position="647"/>
    </location>
</feature>
<dbReference type="PANTHER" id="PTHR46572">
    <property type="entry name" value="RHO1 GDP-GTP EXCHANGE PROTEIN 1-RELATED"/>
    <property type="match status" value="1"/>
</dbReference>
<dbReference type="InterPro" id="IPR011993">
    <property type="entry name" value="PH-like_dom_sf"/>
</dbReference>
<dbReference type="Gene3D" id="2.30.29.30">
    <property type="entry name" value="Pleckstrin-homology domain (PH domain)/Phosphotyrosine-binding domain (PTB)"/>
    <property type="match status" value="1"/>
</dbReference>
<feature type="compositionally biased region" description="Basic residues" evidence="3">
    <location>
        <begin position="79"/>
        <end position="92"/>
    </location>
</feature>
<dbReference type="Proteomes" id="UP000590412">
    <property type="component" value="Unassembled WGS sequence"/>
</dbReference>
<protein>
    <submittedName>
        <fullName evidence="6">CNH domain family protein</fullName>
    </submittedName>
</protein>
<feature type="compositionally biased region" description="Polar residues" evidence="3">
    <location>
        <begin position="324"/>
        <end position="340"/>
    </location>
</feature>
<feature type="compositionally biased region" description="Polar residues" evidence="3">
    <location>
        <begin position="617"/>
        <end position="639"/>
    </location>
</feature>
<dbReference type="PROSITE" id="PS50219">
    <property type="entry name" value="CNH"/>
    <property type="match status" value="1"/>
</dbReference>
<feature type="region of interest" description="Disordered" evidence="3">
    <location>
        <begin position="441"/>
        <end position="465"/>
    </location>
</feature>
<dbReference type="CDD" id="cd04435">
    <property type="entry name" value="DEP_fRom2"/>
    <property type="match status" value="1"/>
</dbReference>
<dbReference type="Gene3D" id="1.20.900.10">
    <property type="entry name" value="Dbl homology (DH) domain"/>
    <property type="match status" value="1"/>
</dbReference>
<dbReference type="Pfam" id="PF00610">
    <property type="entry name" value="DEP"/>
    <property type="match status" value="1"/>
</dbReference>
<dbReference type="GO" id="GO:0035556">
    <property type="term" value="P:intracellular signal transduction"/>
    <property type="evidence" value="ECO:0007669"/>
    <property type="project" value="InterPro"/>
</dbReference>
<evidence type="ECO:0000313" key="7">
    <source>
        <dbReference type="Proteomes" id="UP000590412"/>
    </source>
</evidence>
<keyword evidence="2" id="KW-0344">Guanine-nucleotide releasing factor</keyword>
<gene>
    <name evidence="6" type="ORF">FOB60_001174</name>
</gene>
<dbReference type="Pfam" id="PF00780">
    <property type="entry name" value="CNH"/>
    <property type="match status" value="1"/>
</dbReference>
<feature type="compositionally biased region" description="Polar residues" evidence="3">
    <location>
        <begin position="203"/>
        <end position="212"/>
    </location>
</feature>
<reference evidence="6" key="1">
    <citation type="submission" date="2020-03" db="EMBL/GenBank/DDBJ databases">
        <title>FDA dAtabase for Regulatory Grade micrObial Sequences (FDA-ARGOS): Supporting development and validation of Infectious Disease Dx tests.</title>
        <authorList>
            <person name="Campos J."/>
            <person name="Goldberg B."/>
            <person name="Tallon L."/>
            <person name="Sadzewicz L."/>
            <person name="Vavikolanu K."/>
            <person name="Mehta A."/>
            <person name="Aluvathingal J."/>
            <person name="Nadendla S."/>
            <person name="Nandy P."/>
            <person name="Geyer C."/>
            <person name="Yan Y."/>
            <person name="Sichtig H."/>
        </authorList>
    </citation>
    <scope>NUCLEOTIDE SEQUENCE [LARGE SCALE GENOMIC DNA]</scope>
    <source>
        <strain evidence="6">FDAARGOS_652</strain>
    </source>
</reference>
<dbReference type="PANTHER" id="PTHR46572:SF2">
    <property type="entry name" value="RHO1 GDP-GTP EXCHANGE PROTEIN 1-RELATED"/>
    <property type="match status" value="1"/>
</dbReference>